<dbReference type="EMBL" id="FPHN01000154">
    <property type="protein sequence ID" value="SFV63592.1"/>
    <property type="molecule type" value="Genomic_DNA"/>
</dbReference>
<protein>
    <submittedName>
        <fullName evidence="1">Uncharacterized protein</fullName>
    </submittedName>
</protein>
<gene>
    <name evidence="1" type="ORF">MNB_SV-14-1033</name>
</gene>
<evidence type="ECO:0000313" key="1">
    <source>
        <dbReference type="EMBL" id="SFV63592.1"/>
    </source>
</evidence>
<accession>A0A1W1CD09</accession>
<reference evidence="1" key="1">
    <citation type="submission" date="2016-10" db="EMBL/GenBank/DDBJ databases">
        <authorList>
            <person name="de Groot N.N."/>
        </authorList>
    </citation>
    <scope>NUCLEOTIDE SEQUENCE</scope>
</reference>
<proteinExistence type="predicted"/>
<organism evidence="1">
    <name type="scientific">hydrothermal vent metagenome</name>
    <dbReference type="NCBI Taxonomy" id="652676"/>
    <lineage>
        <taxon>unclassified sequences</taxon>
        <taxon>metagenomes</taxon>
        <taxon>ecological metagenomes</taxon>
    </lineage>
</organism>
<sequence length="209" mass="23871">MSKVTANALLSNDEVILQIKKLKDDFVSEMRKKYENAKNGIGLDDLPDFLLKTQYKYSEDFTPKALWKNNDNIDVVKHHIEILNNFQKKIDEIRENSYVIKDSTSTNYSVDIDYGDEYGEIEEYCICYEYDVLVADFDAVAVESHAKEHISNYVKEVLYEGTGASYRMSVSCADINALLDGEITIDTLRKIKYEICDVSKNLSKGGKNA</sequence>
<name>A0A1W1CD09_9ZZZZ</name>
<dbReference type="AlphaFoldDB" id="A0A1W1CD09"/>